<name>A0A1W6MQB0_9HYPH</name>
<dbReference type="AlphaFoldDB" id="A0A1W6MQB0"/>
<evidence type="ECO:0000256" key="6">
    <source>
        <dbReference type="ARBA" id="ARBA00022603"/>
    </source>
</evidence>
<dbReference type="EC" id="2.1.1.77" evidence="3"/>
<reference evidence="12 13" key="1">
    <citation type="submission" date="2017-02" db="EMBL/GenBank/DDBJ databases">
        <authorList>
            <person name="Peterson S.W."/>
        </authorList>
    </citation>
    <scope>NUCLEOTIDE SEQUENCE [LARGE SCALE GENOMIC DNA]</scope>
    <source>
        <strain evidence="12 13">S285</strain>
    </source>
</reference>
<dbReference type="GO" id="GO:0005737">
    <property type="term" value="C:cytoplasm"/>
    <property type="evidence" value="ECO:0007669"/>
    <property type="project" value="UniProtKB-SubCell"/>
</dbReference>
<dbReference type="InterPro" id="IPR000682">
    <property type="entry name" value="PCMT"/>
</dbReference>
<dbReference type="RefSeq" id="WP_085769770.1">
    <property type="nucleotide sequence ID" value="NZ_AP027149.1"/>
</dbReference>
<dbReference type="Gene3D" id="3.40.50.150">
    <property type="entry name" value="Vaccinia Virus protein VP39"/>
    <property type="match status" value="1"/>
</dbReference>
<evidence type="ECO:0000313" key="13">
    <source>
        <dbReference type="Proteomes" id="UP000193978"/>
    </source>
</evidence>
<protein>
    <recommendedName>
        <fullName evidence="4">Protein-L-isoaspartate O-methyltransferase</fullName>
        <ecNumber evidence="3">2.1.1.77</ecNumber>
    </recommendedName>
    <alternativeName>
        <fullName evidence="11">L-isoaspartyl protein carboxyl methyltransferase</fullName>
    </alternativeName>
    <alternativeName>
        <fullName evidence="9">Protein L-isoaspartyl methyltransferase</fullName>
    </alternativeName>
    <alternativeName>
        <fullName evidence="10">Protein-beta-aspartate methyltransferase</fullName>
    </alternativeName>
</protein>
<accession>A0A1W6MQB0</accession>
<dbReference type="PANTHER" id="PTHR11579">
    <property type="entry name" value="PROTEIN-L-ISOASPARTATE O-METHYLTRANSFERASE"/>
    <property type="match status" value="1"/>
</dbReference>
<dbReference type="Proteomes" id="UP000193978">
    <property type="component" value="Chromosome"/>
</dbReference>
<evidence type="ECO:0000313" key="12">
    <source>
        <dbReference type="EMBL" id="ARN79726.1"/>
    </source>
</evidence>
<comment type="subcellular location">
    <subcellularLocation>
        <location evidence="1">Cytoplasm</location>
    </subcellularLocation>
</comment>
<evidence type="ECO:0000256" key="5">
    <source>
        <dbReference type="ARBA" id="ARBA00022490"/>
    </source>
</evidence>
<keyword evidence="7 12" id="KW-0808">Transferase</keyword>
<dbReference type="GO" id="GO:0004719">
    <property type="term" value="F:protein-L-isoaspartate (D-aspartate) O-methyltransferase activity"/>
    <property type="evidence" value="ECO:0007669"/>
    <property type="project" value="UniProtKB-EC"/>
</dbReference>
<evidence type="ECO:0000256" key="11">
    <source>
        <dbReference type="ARBA" id="ARBA00031350"/>
    </source>
</evidence>
<keyword evidence="6 12" id="KW-0489">Methyltransferase</keyword>
<evidence type="ECO:0000256" key="10">
    <source>
        <dbReference type="ARBA" id="ARBA00031323"/>
    </source>
</evidence>
<dbReference type="OrthoDB" id="9810066at2"/>
<gene>
    <name evidence="12" type="ORF">B1812_00080</name>
</gene>
<dbReference type="PANTHER" id="PTHR11579:SF0">
    <property type="entry name" value="PROTEIN-L-ISOASPARTATE(D-ASPARTATE) O-METHYLTRANSFERASE"/>
    <property type="match status" value="1"/>
</dbReference>
<evidence type="ECO:0000256" key="2">
    <source>
        <dbReference type="ARBA" id="ARBA00005369"/>
    </source>
</evidence>
<keyword evidence="5" id="KW-0963">Cytoplasm</keyword>
<evidence type="ECO:0000256" key="3">
    <source>
        <dbReference type="ARBA" id="ARBA00011890"/>
    </source>
</evidence>
<dbReference type="InterPro" id="IPR029063">
    <property type="entry name" value="SAM-dependent_MTases_sf"/>
</dbReference>
<dbReference type="SUPFAM" id="SSF53335">
    <property type="entry name" value="S-adenosyl-L-methionine-dependent methyltransferases"/>
    <property type="match status" value="1"/>
</dbReference>
<evidence type="ECO:0000256" key="4">
    <source>
        <dbReference type="ARBA" id="ARBA00013346"/>
    </source>
</evidence>
<evidence type="ECO:0000256" key="8">
    <source>
        <dbReference type="ARBA" id="ARBA00022691"/>
    </source>
</evidence>
<evidence type="ECO:0000256" key="9">
    <source>
        <dbReference type="ARBA" id="ARBA00030757"/>
    </source>
</evidence>
<evidence type="ECO:0000256" key="7">
    <source>
        <dbReference type="ARBA" id="ARBA00022679"/>
    </source>
</evidence>
<organism evidence="12 13">
    <name type="scientific">Methylocystis bryophila</name>
    <dbReference type="NCBI Taxonomy" id="655015"/>
    <lineage>
        <taxon>Bacteria</taxon>
        <taxon>Pseudomonadati</taxon>
        <taxon>Pseudomonadota</taxon>
        <taxon>Alphaproteobacteria</taxon>
        <taxon>Hyphomicrobiales</taxon>
        <taxon>Methylocystaceae</taxon>
        <taxon>Methylocystis</taxon>
    </lineage>
</organism>
<dbReference type="KEGG" id="mbry:B1812_00080"/>
<dbReference type="CDD" id="cd02440">
    <property type="entry name" value="AdoMet_MTases"/>
    <property type="match status" value="1"/>
</dbReference>
<dbReference type="STRING" id="655015.B1812_00080"/>
<dbReference type="GO" id="GO:0032259">
    <property type="term" value="P:methylation"/>
    <property type="evidence" value="ECO:0007669"/>
    <property type="project" value="UniProtKB-KW"/>
</dbReference>
<dbReference type="EMBL" id="CP019948">
    <property type="protein sequence ID" value="ARN79726.1"/>
    <property type="molecule type" value="Genomic_DNA"/>
</dbReference>
<proteinExistence type="inferred from homology"/>
<keyword evidence="8" id="KW-0949">S-adenosyl-L-methionine</keyword>
<keyword evidence="13" id="KW-1185">Reference proteome</keyword>
<sequence>MSAELTAGAEVEQRAALLLQLRRAGVRNVAIMRAIERAPRLLFAPHRFRDLADRDMALPIDCGQSMPSAADLGRRIEALRVTPEHRVLEVGSGSGYAAAVLAQLAREVISLERYASLAAEASARLASAGVMNARVIHADGLEPPAELGAFERIILHVATRDTPAGLVERLALGGVLVFARVGQGQTRSIRLERTGEGVRETDLGPCRLPLAAAGLAARL</sequence>
<dbReference type="Pfam" id="PF01135">
    <property type="entry name" value="PCMT"/>
    <property type="match status" value="1"/>
</dbReference>
<evidence type="ECO:0000256" key="1">
    <source>
        <dbReference type="ARBA" id="ARBA00004496"/>
    </source>
</evidence>
<comment type="similarity">
    <text evidence="2">Belongs to the methyltransferase superfamily. L-isoaspartyl/D-aspartyl protein methyltransferase family.</text>
</comment>